<evidence type="ECO:0000313" key="1">
    <source>
        <dbReference type="EMBL" id="WFR96106.1"/>
    </source>
</evidence>
<evidence type="ECO:0000313" key="2">
    <source>
        <dbReference type="Proteomes" id="UP000249499"/>
    </source>
</evidence>
<protein>
    <submittedName>
        <fullName evidence="1">Uncharacterized protein</fullName>
    </submittedName>
</protein>
<dbReference type="EMBL" id="CP117255">
    <property type="protein sequence ID" value="WFR96106.1"/>
    <property type="molecule type" value="Genomic_DNA"/>
</dbReference>
<organism evidence="1 2">
    <name type="scientific">Rhizobium tumorigenes</name>
    <dbReference type="NCBI Taxonomy" id="2041385"/>
    <lineage>
        <taxon>Bacteria</taxon>
        <taxon>Pseudomonadati</taxon>
        <taxon>Pseudomonadota</taxon>
        <taxon>Alphaproteobacteria</taxon>
        <taxon>Hyphomicrobiales</taxon>
        <taxon>Rhizobiaceae</taxon>
        <taxon>Rhizobium/Agrobacterium group</taxon>
        <taxon>Rhizobium</taxon>
    </lineage>
</organism>
<dbReference type="KEGG" id="rtu:PR017_02855"/>
<dbReference type="Proteomes" id="UP000249499">
    <property type="component" value="Chromosome"/>
</dbReference>
<sequence>MSTPEAVITAIETLSVHEREDLLVGLAIALEGVAKEALVEGNKHFAAVSQGMADAIRVNADDWAREDVENAGFAAQQASEMLSRFRVEHPHRVVTYALN</sequence>
<dbReference type="RefSeq" id="WP_111220746.1">
    <property type="nucleotide sequence ID" value="NZ_CP117255.1"/>
</dbReference>
<gene>
    <name evidence="1" type="ORF">PR017_02855</name>
</gene>
<reference evidence="1 2" key="1">
    <citation type="journal article" date="2018" name="Sci. Rep.">
        <title>Rhizobium tumorigenes sp. nov., a novel plant tumorigenic bacterium isolated from cane gall tumors on thornless blackberry.</title>
        <authorList>
            <person name="Kuzmanovi N."/>
            <person name="Smalla K."/>
            <person name="Gronow S."/>
            <person name="PuBawska J."/>
        </authorList>
    </citation>
    <scope>NUCLEOTIDE SEQUENCE [LARGE SCALE GENOMIC DNA]</scope>
    <source>
        <strain evidence="1 2">1078</strain>
    </source>
</reference>
<accession>A0AAF1K840</accession>
<name>A0AAF1K840_9HYPH</name>
<dbReference type="AlphaFoldDB" id="A0AAF1K840"/>
<reference evidence="2" key="2">
    <citation type="journal article" date="2023" name="MicrobiologyOpen">
        <title>Genomics of the tumorigenes clade of the family Rhizobiaceae and description of Rhizobium rhododendri sp. nov.</title>
        <authorList>
            <person name="Kuzmanovic N."/>
            <person name="diCenzo G.C."/>
            <person name="Bunk B."/>
            <person name="Sproeer C."/>
            <person name="Fruehling A."/>
            <person name="Neumann-Schaal M."/>
            <person name="Overmann J."/>
            <person name="Smalla K."/>
        </authorList>
    </citation>
    <scope>NUCLEOTIDE SEQUENCE [LARGE SCALE GENOMIC DNA]</scope>
    <source>
        <strain evidence="2">1078</strain>
    </source>
</reference>
<keyword evidence="2" id="KW-1185">Reference proteome</keyword>
<proteinExistence type="predicted"/>